<dbReference type="RefSeq" id="WP_203374252.1">
    <property type="nucleotide sequence ID" value="NZ_JAENHP010000001.1"/>
</dbReference>
<feature type="transmembrane region" description="Helical" evidence="1">
    <location>
        <begin position="68"/>
        <end position="92"/>
    </location>
</feature>
<keyword evidence="3" id="KW-1185">Reference proteome</keyword>
<dbReference type="InterPro" id="IPR046192">
    <property type="entry name" value="DUF6220"/>
</dbReference>
<name>A0ABS2A3C7_9ACTN</name>
<gene>
    <name evidence="2" type="ORF">JIG36_02120</name>
</gene>
<accession>A0ABS2A3C7</accession>
<organism evidence="2 3">
    <name type="scientific">Paractinoplanes ovalisporus</name>
    <dbReference type="NCBI Taxonomy" id="2810368"/>
    <lineage>
        <taxon>Bacteria</taxon>
        <taxon>Bacillati</taxon>
        <taxon>Actinomycetota</taxon>
        <taxon>Actinomycetes</taxon>
        <taxon>Micromonosporales</taxon>
        <taxon>Micromonosporaceae</taxon>
        <taxon>Paractinoplanes</taxon>
    </lineage>
</organism>
<dbReference type="Pfam" id="PF19728">
    <property type="entry name" value="DUF6220"/>
    <property type="match status" value="1"/>
</dbReference>
<dbReference type="EMBL" id="JAENHP010000001">
    <property type="protein sequence ID" value="MBM2614352.1"/>
    <property type="molecule type" value="Genomic_DNA"/>
</dbReference>
<feature type="transmembrane region" description="Helical" evidence="1">
    <location>
        <begin position="39"/>
        <end position="61"/>
    </location>
</feature>
<feature type="transmembrane region" description="Helical" evidence="1">
    <location>
        <begin position="104"/>
        <end position="125"/>
    </location>
</feature>
<proteinExistence type="predicted"/>
<keyword evidence="1" id="KW-0472">Membrane</keyword>
<evidence type="ECO:0008006" key="4">
    <source>
        <dbReference type="Google" id="ProtNLM"/>
    </source>
</evidence>
<evidence type="ECO:0000313" key="2">
    <source>
        <dbReference type="EMBL" id="MBM2614352.1"/>
    </source>
</evidence>
<keyword evidence="1" id="KW-1133">Transmembrane helix</keyword>
<evidence type="ECO:0000256" key="1">
    <source>
        <dbReference type="SAM" id="Phobius"/>
    </source>
</evidence>
<sequence length="137" mass="13905">MRRAFVITSTVLLVVFALQFVFAAVGAFTKPSGDGAYALHSLTGMALIPILCLLTTLFALLAKAPGNLVGLSLVPLGLTVLQALLAMLSRAFTDAAGASTTVSLVVGGLHAVNAIVAVHVVVAVATRARKLAQPVAA</sequence>
<protein>
    <recommendedName>
        <fullName evidence="4">Cytochrome b561 domain-containing protein</fullName>
    </recommendedName>
</protein>
<reference evidence="2 3" key="1">
    <citation type="submission" date="2021-01" db="EMBL/GenBank/DDBJ databases">
        <title>Actinoplanes sp. nov. LDG1-06 isolated from lichen.</title>
        <authorList>
            <person name="Saeng-In P."/>
            <person name="Phongsopitanun W."/>
            <person name="Kanchanasin P."/>
            <person name="Yuki M."/>
            <person name="Kudo T."/>
            <person name="Ohkuma M."/>
            <person name="Tanasupawat S."/>
        </authorList>
    </citation>
    <scope>NUCLEOTIDE SEQUENCE [LARGE SCALE GENOMIC DNA]</scope>
    <source>
        <strain evidence="2 3">LDG1-06</strain>
    </source>
</reference>
<keyword evidence="1" id="KW-0812">Transmembrane</keyword>
<comment type="caution">
    <text evidence="2">The sequence shown here is derived from an EMBL/GenBank/DDBJ whole genome shotgun (WGS) entry which is preliminary data.</text>
</comment>
<evidence type="ECO:0000313" key="3">
    <source>
        <dbReference type="Proteomes" id="UP000632138"/>
    </source>
</evidence>
<dbReference type="Proteomes" id="UP000632138">
    <property type="component" value="Unassembled WGS sequence"/>
</dbReference>